<keyword evidence="1" id="KW-0732">Signal</keyword>
<comment type="caution">
    <text evidence="2">The sequence shown here is derived from an EMBL/GenBank/DDBJ whole genome shotgun (WGS) entry which is preliminary data.</text>
</comment>
<reference evidence="2 3" key="1">
    <citation type="submission" date="2023-08" db="EMBL/GenBank/DDBJ databases">
        <title>Draft genome sequence of Algoriphagus taiwanensis.</title>
        <authorList>
            <person name="Takatani N."/>
            <person name="Hosokawa M."/>
            <person name="Sawabe T."/>
        </authorList>
    </citation>
    <scope>NUCLEOTIDE SEQUENCE [LARGE SCALE GENOMIC DNA]</scope>
    <source>
        <strain evidence="2 3">JCM 19755</strain>
    </source>
</reference>
<keyword evidence="3" id="KW-1185">Reference proteome</keyword>
<proteinExistence type="predicted"/>
<accession>A0ABQ6Q0Y7</accession>
<evidence type="ECO:0000313" key="3">
    <source>
        <dbReference type="Proteomes" id="UP001307705"/>
    </source>
</evidence>
<feature type="signal peptide" evidence="1">
    <location>
        <begin position="1"/>
        <end position="22"/>
    </location>
</feature>
<evidence type="ECO:0000313" key="2">
    <source>
        <dbReference type="EMBL" id="GMQ33537.1"/>
    </source>
</evidence>
<organism evidence="2 3">
    <name type="scientific">Algoriphagus taiwanensis</name>
    <dbReference type="NCBI Taxonomy" id="1445656"/>
    <lineage>
        <taxon>Bacteria</taxon>
        <taxon>Pseudomonadati</taxon>
        <taxon>Bacteroidota</taxon>
        <taxon>Cytophagia</taxon>
        <taxon>Cytophagales</taxon>
        <taxon>Cyclobacteriaceae</taxon>
        <taxon>Algoriphagus</taxon>
    </lineage>
</organism>
<feature type="chain" id="PRO_5045748911" evidence="1">
    <location>
        <begin position="23"/>
        <end position="104"/>
    </location>
</feature>
<protein>
    <submittedName>
        <fullName evidence="2">Uncharacterized protein</fullName>
    </submittedName>
</protein>
<gene>
    <name evidence="2" type="ORF">Ataiwa_18090</name>
</gene>
<dbReference type="RefSeq" id="WP_338228335.1">
    <property type="nucleotide sequence ID" value="NZ_BTPE01000005.1"/>
</dbReference>
<name>A0ABQ6Q0Y7_9BACT</name>
<sequence length="104" mass="11322">MKALAVLISLLTLFLSTQTCCLGEEEACEKTVEYGEKCPEDSEEHLPCLPFFSCGACVGFTPSYFESSLSFFQALGSPIQLPTVTHEIPDFSPPGLIKPPSFLI</sequence>
<dbReference type="EMBL" id="BTPE01000005">
    <property type="protein sequence ID" value="GMQ33537.1"/>
    <property type="molecule type" value="Genomic_DNA"/>
</dbReference>
<evidence type="ECO:0000256" key="1">
    <source>
        <dbReference type="SAM" id="SignalP"/>
    </source>
</evidence>
<dbReference type="Proteomes" id="UP001307705">
    <property type="component" value="Unassembled WGS sequence"/>
</dbReference>